<dbReference type="Proteomes" id="UP000263642">
    <property type="component" value="Unassembled WGS sequence"/>
</dbReference>
<evidence type="ECO:0000313" key="1">
    <source>
        <dbReference type="EMBL" id="HCO23440.1"/>
    </source>
</evidence>
<dbReference type="EMBL" id="DQAY01000059">
    <property type="protein sequence ID" value="HCO23440.1"/>
    <property type="molecule type" value="Genomic_DNA"/>
</dbReference>
<evidence type="ECO:0000313" key="2">
    <source>
        <dbReference type="Proteomes" id="UP000263642"/>
    </source>
</evidence>
<dbReference type="AlphaFoldDB" id="A0A3D3R758"/>
<feature type="non-terminal residue" evidence="1">
    <location>
        <position position="71"/>
    </location>
</feature>
<accession>A0A3D3R758</accession>
<proteinExistence type="predicted"/>
<organism evidence="1 2">
    <name type="scientific">Gimesia maris</name>
    <dbReference type="NCBI Taxonomy" id="122"/>
    <lineage>
        <taxon>Bacteria</taxon>
        <taxon>Pseudomonadati</taxon>
        <taxon>Planctomycetota</taxon>
        <taxon>Planctomycetia</taxon>
        <taxon>Planctomycetales</taxon>
        <taxon>Planctomycetaceae</taxon>
        <taxon>Gimesia</taxon>
    </lineage>
</organism>
<sequence>MPTVTSLTQKLAEHVAACFPGLWIQSHEHQDALTEIAQLCHDSEWQLATWDIDTGLSVPGQTEQGGSSNDP</sequence>
<comment type="caution">
    <text evidence="1">The sequence shown here is derived from an EMBL/GenBank/DDBJ whole genome shotgun (WGS) entry which is preliminary data.</text>
</comment>
<name>A0A3D3R758_9PLAN</name>
<protein>
    <submittedName>
        <fullName evidence="1">AAA family ATPase</fullName>
    </submittedName>
</protein>
<reference evidence="1 2" key="1">
    <citation type="journal article" date="2018" name="Nat. Biotechnol.">
        <title>A standardized bacterial taxonomy based on genome phylogeny substantially revises the tree of life.</title>
        <authorList>
            <person name="Parks D.H."/>
            <person name="Chuvochina M."/>
            <person name="Waite D.W."/>
            <person name="Rinke C."/>
            <person name="Skarshewski A."/>
            <person name="Chaumeil P.A."/>
            <person name="Hugenholtz P."/>
        </authorList>
    </citation>
    <scope>NUCLEOTIDE SEQUENCE [LARGE SCALE GENOMIC DNA]</scope>
    <source>
        <strain evidence="1">UBA9375</strain>
    </source>
</reference>
<gene>
    <name evidence="1" type="ORF">DIT97_10415</name>
</gene>